<dbReference type="Proteomes" id="UP000501690">
    <property type="component" value="Linkage Group LG8"/>
</dbReference>
<accession>A0A4D6MQR1</accession>
<dbReference type="AlphaFoldDB" id="A0A4D6MQR1"/>
<name>A0A4D6MQR1_VIGUN</name>
<evidence type="ECO:0000256" key="1">
    <source>
        <dbReference type="SAM" id="Phobius"/>
    </source>
</evidence>
<keyword evidence="3" id="KW-1185">Reference proteome</keyword>
<keyword evidence="1" id="KW-0472">Membrane</keyword>
<feature type="transmembrane region" description="Helical" evidence="1">
    <location>
        <begin position="34"/>
        <end position="52"/>
    </location>
</feature>
<dbReference type="EMBL" id="CP039352">
    <property type="protein sequence ID" value="QCE02991.1"/>
    <property type="molecule type" value="Genomic_DNA"/>
</dbReference>
<reference evidence="2 3" key="1">
    <citation type="submission" date="2019-04" db="EMBL/GenBank/DDBJ databases">
        <title>An improved genome assembly and genetic linkage map for asparagus bean, Vigna unguiculata ssp. sesquipedialis.</title>
        <authorList>
            <person name="Xia Q."/>
            <person name="Zhang R."/>
            <person name="Dong Y."/>
        </authorList>
    </citation>
    <scope>NUCLEOTIDE SEQUENCE [LARGE SCALE GENOMIC DNA]</scope>
    <source>
        <tissue evidence="2">Leaf</tissue>
    </source>
</reference>
<evidence type="ECO:0000313" key="3">
    <source>
        <dbReference type="Proteomes" id="UP000501690"/>
    </source>
</evidence>
<sequence length="121" mass="13070">MLVCSSFMVLTSTVVCPSLVLHRSPPVMFRSVTVVLYSAGSTSLVTIVAEYASPVVGVVESAQFVTSVVGFAPLAIGAAGFALLVEEILQRFSFSPFLPQVRENHFFLAYFLEQVSFNGDE</sequence>
<proteinExistence type="predicted"/>
<keyword evidence="1" id="KW-1133">Transmembrane helix</keyword>
<evidence type="ECO:0000313" key="2">
    <source>
        <dbReference type="EMBL" id="QCE02991.1"/>
    </source>
</evidence>
<organism evidence="2 3">
    <name type="scientific">Vigna unguiculata</name>
    <name type="common">Cowpea</name>
    <dbReference type="NCBI Taxonomy" id="3917"/>
    <lineage>
        <taxon>Eukaryota</taxon>
        <taxon>Viridiplantae</taxon>
        <taxon>Streptophyta</taxon>
        <taxon>Embryophyta</taxon>
        <taxon>Tracheophyta</taxon>
        <taxon>Spermatophyta</taxon>
        <taxon>Magnoliopsida</taxon>
        <taxon>eudicotyledons</taxon>
        <taxon>Gunneridae</taxon>
        <taxon>Pentapetalae</taxon>
        <taxon>rosids</taxon>
        <taxon>fabids</taxon>
        <taxon>Fabales</taxon>
        <taxon>Fabaceae</taxon>
        <taxon>Papilionoideae</taxon>
        <taxon>50 kb inversion clade</taxon>
        <taxon>NPAAA clade</taxon>
        <taxon>indigoferoid/millettioid clade</taxon>
        <taxon>Phaseoleae</taxon>
        <taxon>Vigna</taxon>
    </lineage>
</organism>
<gene>
    <name evidence="2" type="ORF">DEO72_LG8g1008</name>
</gene>
<keyword evidence="1" id="KW-0812">Transmembrane</keyword>
<feature type="transmembrane region" description="Helical" evidence="1">
    <location>
        <begin position="64"/>
        <end position="85"/>
    </location>
</feature>
<protein>
    <submittedName>
        <fullName evidence="2">Uncharacterized protein</fullName>
    </submittedName>
</protein>